<dbReference type="InParanoid" id="A0A409YBA3"/>
<dbReference type="PANTHER" id="PTHR28013:SF4">
    <property type="entry name" value="MARVEL DOMAIN-CONTAINING PROTEIN"/>
    <property type="match status" value="1"/>
</dbReference>
<dbReference type="OrthoDB" id="2354757at2759"/>
<dbReference type="Proteomes" id="UP000284706">
    <property type="component" value="Unassembled WGS sequence"/>
</dbReference>
<accession>A0A409YBA3</accession>
<dbReference type="GO" id="GO:0005886">
    <property type="term" value="C:plasma membrane"/>
    <property type="evidence" value="ECO:0007669"/>
    <property type="project" value="InterPro"/>
</dbReference>
<keyword evidence="3" id="KW-1185">Reference proteome</keyword>
<evidence type="ECO:0000313" key="2">
    <source>
        <dbReference type="EMBL" id="PPR00269.1"/>
    </source>
</evidence>
<dbReference type="Pfam" id="PF06687">
    <property type="entry name" value="SUR7"/>
    <property type="match status" value="1"/>
</dbReference>
<feature type="transmembrane region" description="Helical" evidence="1">
    <location>
        <begin position="181"/>
        <end position="200"/>
    </location>
</feature>
<evidence type="ECO:0000256" key="1">
    <source>
        <dbReference type="SAM" id="Phobius"/>
    </source>
</evidence>
<comment type="caution">
    <text evidence="2">The sequence shown here is derived from an EMBL/GenBank/DDBJ whole genome shotgun (WGS) entry which is preliminary data.</text>
</comment>
<dbReference type="EMBL" id="NHYE01001016">
    <property type="protein sequence ID" value="PPR00269.1"/>
    <property type="molecule type" value="Genomic_DNA"/>
</dbReference>
<keyword evidence="1" id="KW-0812">Transmembrane</keyword>
<dbReference type="Gene3D" id="1.20.140.150">
    <property type="match status" value="1"/>
</dbReference>
<dbReference type="InterPro" id="IPR051380">
    <property type="entry name" value="pH-response_reg_palI/RIM9"/>
</dbReference>
<evidence type="ECO:0000313" key="3">
    <source>
        <dbReference type="Proteomes" id="UP000284706"/>
    </source>
</evidence>
<sequence length="229" mass="24941">MSRAFCIPGVVFLFCALVLSFLVSVSLPFLPALDIVRTHFGDTQDIQQFVTNSTGIEEVRADLGSRSACYYDPKGDRTCLPTGHAYSFEIHNQKQSVTALVDPSWTRGLAVHPVATGVTFLALLFSLSTHITVTLIASLLSFLAALLTLIAFAIDIALLGLTRHEMNKLAVGAHTITAPGFWMTFVSLILLLLAGCTVCFGRRRARMSGATTTSYPMKSGGFFSRFRRN</sequence>
<dbReference type="GO" id="GO:0035838">
    <property type="term" value="C:growing cell tip"/>
    <property type="evidence" value="ECO:0007669"/>
    <property type="project" value="TreeGrafter"/>
</dbReference>
<dbReference type="PANTHER" id="PTHR28013">
    <property type="entry name" value="PROTEIN DCV1-RELATED"/>
    <property type="match status" value="1"/>
</dbReference>
<keyword evidence="1" id="KW-1133">Transmembrane helix</keyword>
<protein>
    <recommendedName>
        <fullName evidence="4">Pali-domain-containing protein</fullName>
    </recommendedName>
</protein>
<feature type="transmembrane region" description="Helical" evidence="1">
    <location>
        <begin position="139"/>
        <end position="161"/>
    </location>
</feature>
<name>A0A409YBA3_9AGAR</name>
<dbReference type="AlphaFoldDB" id="A0A409YBA3"/>
<gene>
    <name evidence="2" type="ORF">CVT26_009021</name>
</gene>
<dbReference type="STRING" id="231916.A0A409YBA3"/>
<feature type="transmembrane region" description="Helical" evidence="1">
    <location>
        <begin position="109"/>
        <end position="127"/>
    </location>
</feature>
<evidence type="ECO:0008006" key="4">
    <source>
        <dbReference type="Google" id="ProtNLM"/>
    </source>
</evidence>
<dbReference type="GO" id="GO:0032153">
    <property type="term" value="C:cell division site"/>
    <property type="evidence" value="ECO:0007669"/>
    <property type="project" value="TreeGrafter"/>
</dbReference>
<reference evidence="2 3" key="1">
    <citation type="journal article" date="2018" name="Evol. Lett.">
        <title>Horizontal gene cluster transfer increased hallucinogenic mushroom diversity.</title>
        <authorList>
            <person name="Reynolds H.T."/>
            <person name="Vijayakumar V."/>
            <person name="Gluck-Thaler E."/>
            <person name="Korotkin H.B."/>
            <person name="Matheny P.B."/>
            <person name="Slot J.C."/>
        </authorList>
    </citation>
    <scope>NUCLEOTIDE SEQUENCE [LARGE SCALE GENOMIC DNA]</scope>
    <source>
        <strain evidence="2 3">SRW20</strain>
    </source>
</reference>
<keyword evidence="1" id="KW-0472">Membrane</keyword>
<organism evidence="2 3">
    <name type="scientific">Gymnopilus dilepis</name>
    <dbReference type="NCBI Taxonomy" id="231916"/>
    <lineage>
        <taxon>Eukaryota</taxon>
        <taxon>Fungi</taxon>
        <taxon>Dikarya</taxon>
        <taxon>Basidiomycota</taxon>
        <taxon>Agaricomycotina</taxon>
        <taxon>Agaricomycetes</taxon>
        <taxon>Agaricomycetidae</taxon>
        <taxon>Agaricales</taxon>
        <taxon>Agaricineae</taxon>
        <taxon>Hymenogastraceae</taxon>
        <taxon>Gymnopilus</taxon>
    </lineage>
</organism>
<dbReference type="InterPro" id="IPR009571">
    <property type="entry name" value="SUR7/Rim9-like_fungi"/>
</dbReference>
<proteinExistence type="predicted"/>